<dbReference type="EMBL" id="GGMR01017307">
    <property type="protein sequence ID" value="MBY29926.1"/>
    <property type="molecule type" value="Transcribed_RNA"/>
</dbReference>
<evidence type="ECO:0000313" key="3">
    <source>
        <dbReference type="EMBL" id="MBY29926.1"/>
    </source>
</evidence>
<accession>A0A2S2PM22</accession>
<dbReference type="GO" id="GO:0015074">
    <property type="term" value="P:DNA integration"/>
    <property type="evidence" value="ECO:0007669"/>
    <property type="project" value="InterPro"/>
</dbReference>
<feature type="coiled-coil region" evidence="1">
    <location>
        <begin position="183"/>
        <end position="210"/>
    </location>
</feature>
<proteinExistence type="predicted"/>
<dbReference type="Gene3D" id="3.30.420.10">
    <property type="entry name" value="Ribonuclease H-like superfamily/Ribonuclease H"/>
    <property type="match status" value="1"/>
</dbReference>
<gene>
    <name evidence="3" type="primary">KRBA2_8</name>
    <name evidence="3" type="ORF">g.126631</name>
</gene>
<dbReference type="GO" id="GO:0003676">
    <property type="term" value="F:nucleic acid binding"/>
    <property type="evidence" value="ECO:0007669"/>
    <property type="project" value="InterPro"/>
</dbReference>
<sequence length="388" mass="43539">MSYDMTAQSCHDGGYKFILNYQDHLSKFVTLRALKTKTAAEVTYNLIDIFCTFGAPSILQSDNGREFVNCIIDELKNMWPQLKIVHGKPRHSQSQGSVERANRDVQDILRAWMSDNKSNKWSEGLRFCQLQKNSSYHSGIKQSPFEVLFGRKSQLGLTSSALPENILKTLNSENDLEQAISSLELINYETEVSEDNLEQLEQASTSIEDNILKQASTASEAVLEEISIVQGKINKNKRLAVSSLHHQAKRMKTDSILKYPVVSIGTNVTLPVPDVDRSKGDSRNIIGVIMEVTTDDLYKIGTKNGIIAQLFSRNQFSSCDGVNILNINDIPTDKISLRAANTKESMFEGQGFLKCFCTRKCYNNKCICKKKNVLCNSRCHNSLGCKNK</sequence>
<dbReference type="AlphaFoldDB" id="A0A2S2PM22"/>
<dbReference type="SUPFAM" id="SSF53098">
    <property type="entry name" value="Ribonuclease H-like"/>
    <property type="match status" value="1"/>
</dbReference>
<protein>
    <submittedName>
        <fullName evidence="3">KRAB-A domain-containing protein 2</fullName>
    </submittedName>
</protein>
<evidence type="ECO:0000256" key="1">
    <source>
        <dbReference type="SAM" id="Coils"/>
    </source>
</evidence>
<dbReference type="PANTHER" id="PTHR37984">
    <property type="entry name" value="PROTEIN CBG26694"/>
    <property type="match status" value="1"/>
</dbReference>
<dbReference type="InterPro" id="IPR050951">
    <property type="entry name" value="Retrovirus_Pol_polyprotein"/>
</dbReference>
<name>A0A2S2PM22_SCHGA</name>
<organism evidence="3">
    <name type="scientific">Schizaphis graminum</name>
    <name type="common">Green bug aphid</name>
    <dbReference type="NCBI Taxonomy" id="13262"/>
    <lineage>
        <taxon>Eukaryota</taxon>
        <taxon>Metazoa</taxon>
        <taxon>Ecdysozoa</taxon>
        <taxon>Arthropoda</taxon>
        <taxon>Hexapoda</taxon>
        <taxon>Insecta</taxon>
        <taxon>Pterygota</taxon>
        <taxon>Neoptera</taxon>
        <taxon>Paraneoptera</taxon>
        <taxon>Hemiptera</taxon>
        <taxon>Sternorrhyncha</taxon>
        <taxon>Aphidomorpha</taxon>
        <taxon>Aphidoidea</taxon>
        <taxon>Aphididae</taxon>
        <taxon>Aphidini</taxon>
        <taxon>Schizaphis</taxon>
    </lineage>
</organism>
<reference evidence="3" key="1">
    <citation type="submission" date="2018-04" db="EMBL/GenBank/DDBJ databases">
        <title>Transcriptome of Schizaphis graminum biotype I.</title>
        <authorList>
            <person name="Scully E.D."/>
            <person name="Geib S.M."/>
            <person name="Palmer N.A."/>
            <person name="Koch K."/>
            <person name="Bradshaw J."/>
            <person name="Heng-Moss T."/>
            <person name="Sarath G."/>
        </authorList>
    </citation>
    <scope>NUCLEOTIDE SEQUENCE</scope>
</reference>
<dbReference type="PANTHER" id="PTHR37984:SF5">
    <property type="entry name" value="PROTEIN NYNRIN-LIKE"/>
    <property type="match status" value="1"/>
</dbReference>
<feature type="domain" description="Integrase catalytic" evidence="2">
    <location>
        <begin position="1"/>
        <end position="152"/>
    </location>
</feature>
<dbReference type="InterPro" id="IPR012337">
    <property type="entry name" value="RNaseH-like_sf"/>
</dbReference>
<dbReference type="PROSITE" id="PS50994">
    <property type="entry name" value="INTEGRASE"/>
    <property type="match status" value="1"/>
</dbReference>
<keyword evidence="1" id="KW-0175">Coiled coil</keyword>
<dbReference type="InterPro" id="IPR001584">
    <property type="entry name" value="Integrase_cat-core"/>
</dbReference>
<dbReference type="InterPro" id="IPR036397">
    <property type="entry name" value="RNaseH_sf"/>
</dbReference>
<evidence type="ECO:0000259" key="2">
    <source>
        <dbReference type="PROSITE" id="PS50994"/>
    </source>
</evidence>